<accession>A0AAV2TLM8</accession>
<name>A0AAV2TLM8_CALDB</name>
<sequence>MDQCEAHQAFDSLWSVTDEIFKHVADIRTTLNVAKCPVSEILPTDTPSYENREKHDEHASAILRDNALKNLVSYTSARHAALKTNLDLLEQASQKLSEFRNELLETNTIDGDPIRGCSPYAEWVFNNAMNISEGFNSHLSEDRATLLKEGKMLEESILKVSHETSEETSKVIKNVQDSYLRIKNADLSTFGDQISPILKEYLETQTRFAMRNTVNSVVINMQHSFNEYTQMVQTYNQALQSLANHLII</sequence>
<comment type="caution">
    <text evidence="2">The sequence shown here is derived from an EMBL/GenBank/DDBJ whole genome shotgun (WGS) entry which is preliminary data.</text>
</comment>
<gene>
    <name evidence="2" type="ORF">CDAUBV1_LOCUS11441</name>
</gene>
<feature type="coiled-coil region" evidence="1">
    <location>
        <begin position="82"/>
        <end position="109"/>
    </location>
</feature>
<reference evidence="2" key="1">
    <citation type="submission" date="2024-06" db="EMBL/GenBank/DDBJ databases">
        <authorList>
            <person name="Liu X."/>
            <person name="Lenzi L."/>
            <person name="Haldenby T S."/>
            <person name="Uol C."/>
        </authorList>
    </citation>
    <scope>NUCLEOTIDE SEQUENCE</scope>
</reference>
<evidence type="ECO:0000313" key="2">
    <source>
        <dbReference type="EMBL" id="CAL5137179.1"/>
    </source>
</evidence>
<organism evidence="2 3">
    <name type="scientific">Calicophoron daubneyi</name>
    <name type="common">Rumen fluke</name>
    <name type="synonym">Paramphistomum daubneyi</name>
    <dbReference type="NCBI Taxonomy" id="300641"/>
    <lineage>
        <taxon>Eukaryota</taxon>
        <taxon>Metazoa</taxon>
        <taxon>Spiralia</taxon>
        <taxon>Lophotrochozoa</taxon>
        <taxon>Platyhelminthes</taxon>
        <taxon>Trematoda</taxon>
        <taxon>Digenea</taxon>
        <taxon>Plagiorchiida</taxon>
        <taxon>Pronocephalata</taxon>
        <taxon>Paramphistomoidea</taxon>
        <taxon>Paramphistomidae</taxon>
        <taxon>Calicophoron</taxon>
    </lineage>
</organism>
<dbReference type="EMBL" id="CAXLJL010000378">
    <property type="protein sequence ID" value="CAL5137179.1"/>
    <property type="molecule type" value="Genomic_DNA"/>
</dbReference>
<protein>
    <submittedName>
        <fullName evidence="2">Uncharacterized protein</fullName>
    </submittedName>
</protein>
<keyword evidence="1" id="KW-0175">Coiled coil</keyword>
<dbReference type="AlphaFoldDB" id="A0AAV2TLM8"/>
<dbReference type="Proteomes" id="UP001497525">
    <property type="component" value="Unassembled WGS sequence"/>
</dbReference>
<evidence type="ECO:0000313" key="3">
    <source>
        <dbReference type="Proteomes" id="UP001497525"/>
    </source>
</evidence>
<evidence type="ECO:0000256" key="1">
    <source>
        <dbReference type="SAM" id="Coils"/>
    </source>
</evidence>
<proteinExistence type="predicted"/>